<protein>
    <recommendedName>
        <fullName evidence="12">Protease HtpX homolog</fullName>
        <ecNumber evidence="12">3.4.24.-</ecNumber>
    </recommendedName>
</protein>
<feature type="transmembrane region" description="Helical" evidence="12">
    <location>
        <begin position="32"/>
        <end position="49"/>
    </location>
</feature>
<evidence type="ECO:0000256" key="2">
    <source>
        <dbReference type="ARBA" id="ARBA00009779"/>
    </source>
</evidence>
<evidence type="ECO:0000256" key="3">
    <source>
        <dbReference type="ARBA" id="ARBA00022475"/>
    </source>
</evidence>
<keyword evidence="5 12" id="KW-0812">Transmembrane</keyword>
<evidence type="ECO:0000256" key="9">
    <source>
        <dbReference type="ARBA" id="ARBA00022989"/>
    </source>
</evidence>
<feature type="domain" description="Peptidase M48" evidence="14">
    <location>
        <begin position="64"/>
        <end position="277"/>
    </location>
</feature>
<evidence type="ECO:0000313" key="15">
    <source>
        <dbReference type="EMBL" id="PHK93775.1"/>
    </source>
</evidence>
<feature type="transmembrane region" description="Helical" evidence="12">
    <location>
        <begin position="177"/>
        <end position="197"/>
    </location>
</feature>
<keyword evidence="9 12" id="KW-1133">Transmembrane helix</keyword>
<evidence type="ECO:0000256" key="12">
    <source>
        <dbReference type="HAMAP-Rule" id="MF_00188"/>
    </source>
</evidence>
<keyword evidence="7 12" id="KW-0378">Hydrolase</keyword>
<dbReference type="AlphaFoldDB" id="A0A2C7A8U1"/>
<evidence type="ECO:0000259" key="14">
    <source>
        <dbReference type="Pfam" id="PF01435"/>
    </source>
</evidence>
<dbReference type="OrthoDB" id="15218at2"/>
<comment type="caution">
    <text evidence="15">The sequence shown here is derived from an EMBL/GenBank/DDBJ whole genome shotgun (WGS) entry which is preliminary data.</text>
</comment>
<accession>A0A2C7A8U1</accession>
<keyword evidence="6 12" id="KW-0479">Metal-binding</keyword>
<dbReference type="PANTHER" id="PTHR43221">
    <property type="entry name" value="PROTEASE HTPX"/>
    <property type="match status" value="1"/>
</dbReference>
<comment type="subcellular location">
    <subcellularLocation>
        <location evidence="1 12">Cell membrane</location>
        <topology evidence="1 12">Multi-pass membrane protein</topology>
    </subcellularLocation>
</comment>
<evidence type="ECO:0000256" key="1">
    <source>
        <dbReference type="ARBA" id="ARBA00004651"/>
    </source>
</evidence>
<feature type="active site" evidence="12">
    <location>
        <position position="132"/>
    </location>
</feature>
<keyword evidence="11 12" id="KW-0472">Membrane</keyword>
<evidence type="ECO:0000256" key="5">
    <source>
        <dbReference type="ARBA" id="ARBA00022692"/>
    </source>
</evidence>
<dbReference type="GO" id="GO:0008270">
    <property type="term" value="F:zinc ion binding"/>
    <property type="evidence" value="ECO:0007669"/>
    <property type="project" value="UniProtKB-UniRule"/>
</dbReference>
<proteinExistence type="inferred from homology"/>
<evidence type="ECO:0000256" key="10">
    <source>
        <dbReference type="ARBA" id="ARBA00023049"/>
    </source>
</evidence>
<keyword evidence="3 12" id="KW-1003">Cell membrane</keyword>
<evidence type="ECO:0000256" key="4">
    <source>
        <dbReference type="ARBA" id="ARBA00022670"/>
    </source>
</evidence>
<dbReference type="GO" id="GO:0005886">
    <property type="term" value="C:plasma membrane"/>
    <property type="evidence" value="ECO:0007669"/>
    <property type="project" value="UniProtKB-SubCell"/>
</dbReference>
<dbReference type="InterPro" id="IPR022919">
    <property type="entry name" value="Pept_M48_protease_HtpX"/>
</dbReference>
<evidence type="ECO:0000256" key="13">
    <source>
        <dbReference type="SAM" id="MobiDB-lite"/>
    </source>
</evidence>
<evidence type="ECO:0000256" key="7">
    <source>
        <dbReference type="ARBA" id="ARBA00022801"/>
    </source>
</evidence>
<dbReference type="CDD" id="cd07336">
    <property type="entry name" value="M48B_HtpX_like"/>
    <property type="match status" value="1"/>
</dbReference>
<keyword evidence="16" id="KW-1185">Reference proteome</keyword>
<comment type="similarity">
    <text evidence="2 12">Belongs to the peptidase M48B family.</text>
</comment>
<dbReference type="GO" id="GO:0004222">
    <property type="term" value="F:metalloendopeptidase activity"/>
    <property type="evidence" value="ECO:0007669"/>
    <property type="project" value="UniProtKB-UniRule"/>
</dbReference>
<dbReference type="RefSeq" id="WP_099096689.1">
    <property type="nucleotide sequence ID" value="NZ_PDNU01000036.1"/>
</dbReference>
<keyword evidence="8 12" id="KW-0862">Zinc</keyword>
<evidence type="ECO:0000256" key="6">
    <source>
        <dbReference type="ARBA" id="ARBA00022723"/>
    </source>
</evidence>
<dbReference type="HAMAP" id="MF_00188">
    <property type="entry name" value="Pept_M48_protease_HtpX"/>
    <property type="match status" value="1"/>
</dbReference>
<feature type="binding site" evidence="12">
    <location>
        <position position="131"/>
    </location>
    <ligand>
        <name>Zn(2+)</name>
        <dbReference type="ChEBI" id="CHEBI:29105"/>
        <note>catalytic</note>
    </ligand>
</feature>
<feature type="region of interest" description="Disordered" evidence="13">
    <location>
        <begin position="283"/>
        <end position="353"/>
    </location>
</feature>
<dbReference type="InterPro" id="IPR050083">
    <property type="entry name" value="HtpX_protease"/>
</dbReference>
<dbReference type="InterPro" id="IPR001915">
    <property type="entry name" value="Peptidase_M48"/>
</dbReference>
<dbReference type="PANTHER" id="PTHR43221:SF1">
    <property type="entry name" value="PROTEASE HTPX"/>
    <property type="match status" value="1"/>
</dbReference>
<evidence type="ECO:0000256" key="8">
    <source>
        <dbReference type="ARBA" id="ARBA00022833"/>
    </source>
</evidence>
<organism evidence="15 16">
    <name type="scientific">Teichococcus rhizosphaerae</name>
    <dbReference type="NCBI Taxonomy" id="1335062"/>
    <lineage>
        <taxon>Bacteria</taxon>
        <taxon>Pseudomonadati</taxon>
        <taxon>Pseudomonadota</taxon>
        <taxon>Alphaproteobacteria</taxon>
        <taxon>Acetobacterales</taxon>
        <taxon>Roseomonadaceae</taxon>
        <taxon>Roseomonas</taxon>
    </lineage>
</organism>
<feature type="compositionally biased region" description="Low complexity" evidence="13">
    <location>
        <begin position="299"/>
        <end position="338"/>
    </location>
</feature>
<dbReference type="Proteomes" id="UP000223527">
    <property type="component" value="Unassembled WGS sequence"/>
</dbReference>
<dbReference type="NCBIfam" id="NF002363">
    <property type="entry name" value="PRK01345.1"/>
    <property type="match status" value="1"/>
</dbReference>
<name>A0A2C7A8U1_9PROT</name>
<keyword evidence="10 12" id="KW-0482">Metalloprotease</keyword>
<evidence type="ECO:0000313" key="16">
    <source>
        <dbReference type="Proteomes" id="UP000223527"/>
    </source>
</evidence>
<dbReference type="NCBIfam" id="NF002826">
    <property type="entry name" value="PRK03001.1"/>
    <property type="match status" value="1"/>
</dbReference>
<feature type="binding site" evidence="12">
    <location>
        <position position="135"/>
    </location>
    <ligand>
        <name>Zn(2+)</name>
        <dbReference type="ChEBI" id="CHEBI:29105"/>
        <note>catalytic</note>
    </ligand>
</feature>
<dbReference type="EC" id="3.4.24.-" evidence="12"/>
<keyword evidence="4 12" id="KW-0645">Protease</keyword>
<gene>
    <name evidence="12" type="primary">htpX</name>
    <name evidence="15" type="ORF">CR162_16795</name>
</gene>
<dbReference type="EMBL" id="PDNU01000036">
    <property type="protein sequence ID" value="PHK93775.1"/>
    <property type="molecule type" value="Genomic_DNA"/>
</dbReference>
<dbReference type="GO" id="GO:0006508">
    <property type="term" value="P:proteolysis"/>
    <property type="evidence" value="ECO:0007669"/>
    <property type="project" value="UniProtKB-KW"/>
</dbReference>
<dbReference type="Pfam" id="PF01435">
    <property type="entry name" value="Peptidase_M48"/>
    <property type="match status" value="1"/>
</dbReference>
<feature type="transmembrane region" description="Helical" evidence="12">
    <location>
        <begin position="142"/>
        <end position="165"/>
    </location>
</feature>
<sequence length="353" mass="36705">MNGYLRTTLLLAAMTALFVAVGGVIGGRGGMMVAFGVACATNLFAWWNSDRMVLRMHNAQPIGPQDAPELYRMTAQLAQNAGLPMPALYIIHEDQPNAFATGRNPGNAAVAVNTGLLNRMPPDEVAGVIAHELAHIRNRDTLIMTITACLAGAIGMLAQFGFLFGGARGPEGRPNPIVSLLIMLLAPLGAMIVQMAISRSREYEADRAGAEISGNPLGLANALRRLEQGRLVHVNQAAEANPATAHMFIVNPLAGLRLDGLFSTHPRTENRVAALMELAGRMGPPARGRASFGPGTTMPGSAGASAPEPTGAAAPGPAGAAAPGPWGAPARGASRPGPWGTPPQRRKPRGPWG</sequence>
<reference evidence="15 16" key="1">
    <citation type="submission" date="2017-10" db="EMBL/GenBank/DDBJ databases">
        <authorList>
            <person name="Banno H."/>
            <person name="Chua N.-H."/>
        </authorList>
    </citation>
    <scope>NUCLEOTIDE SEQUENCE [LARGE SCALE GENOMIC DNA]</scope>
    <source>
        <strain evidence="15 16">YW11</strain>
    </source>
</reference>
<evidence type="ECO:0000256" key="11">
    <source>
        <dbReference type="ARBA" id="ARBA00023136"/>
    </source>
</evidence>
<feature type="compositionally biased region" description="Basic residues" evidence="13">
    <location>
        <begin position="344"/>
        <end position="353"/>
    </location>
</feature>
<feature type="binding site" evidence="12">
    <location>
        <position position="202"/>
    </location>
    <ligand>
        <name>Zn(2+)</name>
        <dbReference type="ChEBI" id="CHEBI:29105"/>
        <note>catalytic</note>
    </ligand>
</feature>
<comment type="cofactor">
    <cofactor evidence="12">
        <name>Zn(2+)</name>
        <dbReference type="ChEBI" id="CHEBI:29105"/>
    </cofactor>
    <text evidence="12">Binds 1 zinc ion per subunit.</text>
</comment>
<dbReference type="Gene3D" id="3.30.2010.10">
    <property type="entry name" value="Metalloproteases ('zincins'), catalytic domain"/>
    <property type="match status" value="1"/>
</dbReference>